<evidence type="ECO:0000313" key="3">
    <source>
        <dbReference type="Proteomes" id="UP000236311"/>
    </source>
</evidence>
<proteinExistence type="predicted"/>
<keyword evidence="3" id="KW-1185">Reference proteome</keyword>
<name>A0A2K4ZD77_9FIRM</name>
<gene>
    <name evidence="2" type="ORF">AMURIS_01133</name>
</gene>
<dbReference type="OrthoDB" id="9801392at2"/>
<dbReference type="AlphaFoldDB" id="A0A2K4ZD77"/>
<protein>
    <submittedName>
        <fullName evidence="2">Plasmid pRiA4b ORF-3-like protein</fullName>
    </submittedName>
</protein>
<evidence type="ECO:0000313" key="2">
    <source>
        <dbReference type="EMBL" id="SOY28426.1"/>
    </source>
</evidence>
<dbReference type="PANTHER" id="PTHR41878:SF1">
    <property type="entry name" value="TNPR PROTEIN"/>
    <property type="match status" value="1"/>
</dbReference>
<evidence type="ECO:0000259" key="1">
    <source>
        <dbReference type="Pfam" id="PF07929"/>
    </source>
</evidence>
<dbReference type="Pfam" id="PF07929">
    <property type="entry name" value="PRiA4_ORF3"/>
    <property type="match status" value="1"/>
</dbReference>
<dbReference type="PANTHER" id="PTHR41878">
    <property type="entry name" value="LEXA REPRESSOR-RELATED"/>
    <property type="match status" value="1"/>
</dbReference>
<dbReference type="EMBL" id="OFSM01000005">
    <property type="protein sequence ID" value="SOY28426.1"/>
    <property type="molecule type" value="Genomic_DNA"/>
</dbReference>
<dbReference type="Gene3D" id="3.10.290.30">
    <property type="entry name" value="MM3350-like"/>
    <property type="match status" value="1"/>
</dbReference>
<reference evidence="2 3" key="1">
    <citation type="submission" date="2018-01" db="EMBL/GenBank/DDBJ databases">
        <authorList>
            <person name="Gaut B.S."/>
            <person name="Morton B.R."/>
            <person name="Clegg M.T."/>
            <person name="Duvall M.R."/>
        </authorList>
    </citation>
    <scope>NUCLEOTIDE SEQUENCE [LARGE SCALE GENOMIC DNA]</scope>
    <source>
        <strain evidence="2">GP69</strain>
    </source>
</reference>
<feature type="domain" description="Plasmid pRiA4b Orf3-like" evidence="1">
    <location>
        <begin position="5"/>
        <end position="123"/>
    </location>
</feature>
<sequence length="144" mass="16946">MKKKYTLKVFPAGAGREIYRVIELSGEHSLDDLCGAILSAFDFIDEHLYEFCMDNKMYSDWNYQSDPEDGEPSTRVKLDKIGLVMKQKFSLHYDFGDDWMFTIIVQKITETSERIAPTVIKEKGSIEQYSEWDEEEEDYEEQKE</sequence>
<dbReference type="RefSeq" id="WP_103238526.1">
    <property type="nucleotide sequence ID" value="NZ_CANRXC010000001.1"/>
</dbReference>
<dbReference type="InterPro" id="IPR012912">
    <property type="entry name" value="Plasmid_pRiA4b_Orf3-like"/>
</dbReference>
<dbReference type="SUPFAM" id="SSF159941">
    <property type="entry name" value="MM3350-like"/>
    <property type="match status" value="1"/>
</dbReference>
<dbReference type="Proteomes" id="UP000236311">
    <property type="component" value="Unassembled WGS sequence"/>
</dbReference>
<organism evidence="2 3">
    <name type="scientific">Acetatifactor muris</name>
    <dbReference type="NCBI Taxonomy" id="879566"/>
    <lineage>
        <taxon>Bacteria</taxon>
        <taxon>Bacillati</taxon>
        <taxon>Bacillota</taxon>
        <taxon>Clostridia</taxon>
        <taxon>Lachnospirales</taxon>
        <taxon>Lachnospiraceae</taxon>
        <taxon>Acetatifactor</taxon>
    </lineage>
</organism>
<accession>A0A2K4ZD77</accession>
<dbReference type="InterPro" id="IPR024047">
    <property type="entry name" value="MM3350-like_sf"/>
</dbReference>